<dbReference type="STRING" id="631454.N177_0824"/>
<evidence type="ECO:0000256" key="5">
    <source>
        <dbReference type="ARBA" id="ARBA00022692"/>
    </source>
</evidence>
<gene>
    <name evidence="12" type="ORF">N177_0824</name>
</gene>
<feature type="transmembrane region" description="Helical" evidence="9">
    <location>
        <begin position="12"/>
        <end position="32"/>
    </location>
</feature>
<protein>
    <recommendedName>
        <fullName evidence="9">TRAP transporter small permease protein</fullName>
    </recommendedName>
</protein>
<evidence type="ECO:0000259" key="11">
    <source>
        <dbReference type="Pfam" id="PF04290"/>
    </source>
</evidence>
<evidence type="ECO:0000256" key="8">
    <source>
        <dbReference type="ARBA" id="ARBA00038436"/>
    </source>
</evidence>
<evidence type="ECO:0000256" key="9">
    <source>
        <dbReference type="RuleBase" id="RU369079"/>
    </source>
</evidence>
<keyword evidence="7 9" id="KW-0472">Membrane</keyword>
<reference evidence="12 13" key="1">
    <citation type="journal article" date="2014" name="Genome Announc.">
        <title>Draft Genome Sequence of Lutibaculum baratangense Strain AMV1T, Isolated from a Mud Volcano in Andamans, India.</title>
        <authorList>
            <person name="Singh A."/>
            <person name="Sreenivas A."/>
            <person name="Sathyanarayana Reddy G."/>
            <person name="Pinnaka A.K."/>
            <person name="Shivaji S."/>
        </authorList>
    </citation>
    <scope>NUCLEOTIDE SEQUENCE [LARGE SCALE GENOMIC DNA]</scope>
    <source>
        <strain evidence="12 13">AMV1</strain>
    </source>
</reference>
<comment type="similarity">
    <text evidence="8 9">Belongs to the TRAP transporter small permease family.</text>
</comment>
<feature type="transmembrane region" description="Helical" evidence="9">
    <location>
        <begin position="52"/>
        <end position="71"/>
    </location>
</feature>
<feature type="compositionally biased region" description="Basic and acidic residues" evidence="10">
    <location>
        <begin position="203"/>
        <end position="220"/>
    </location>
</feature>
<keyword evidence="3" id="KW-1003">Cell membrane</keyword>
<dbReference type="Proteomes" id="UP000017819">
    <property type="component" value="Unassembled WGS sequence"/>
</dbReference>
<keyword evidence="5 9" id="KW-0812">Transmembrane</keyword>
<evidence type="ECO:0000256" key="2">
    <source>
        <dbReference type="ARBA" id="ARBA00022448"/>
    </source>
</evidence>
<comment type="subunit">
    <text evidence="9">The complex comprises the extracytoplasmic solute receptor protein and the two transmembrane proteins.</text>
</comment>
<dbReference type="PATRIC" id="fig|631454.5.peg.813"/>
<dbReference type="GO" id="GO:0005886">
    <property type="term" value="C:plasma membrane"/>
    <property type="evidence" value="ECO:0007669"/>
    <property type="project" value="UniProtKB-SubCell"/>
</dbReference>
<dbReference type="EMBL" id="AWXZ01000014">
    <property type="protein sequence ID" value="ESR26605.1"/>
    <property type="molecule type" value="Genomic_DNA"/>
</dbReference>
<sequence>MLGFIASVDKLSAWIGKAFAWLILLMTLAVSYEVFVRYVMGRPTPWAFDITYMMYGTLFMMGGAYTLSRDGHVRGDFVYRLWRPQTQARVELVLYFLFFFPGVLALIFAGWRYAERAWRYYEVSVFSPAGIPIFHFKSVIVAAGILLFIQGIAQVCRCIVCIRTGSWPRQSEDVEEMEKILLAEGQEALSGSSTAAAELRGGQPEKDDNKIISQRGDRNV</sequence>
<evidence type="ECO:0000256" key="7">
    <source>
        <dbReference type="ARBA" id="ARBA00023136"/>
    </source>
</evidence>
<comment type="caution">
    <text evidence="12">The sequence shown here is derived from an EMBL/GenBank/DDBJ whole genome shotgun (WGS) entry which is preliminary data.</text>
</comment>
<comment type="function">
    <text evidence="9">Part of the tripartite ATP-independent periplasmic (TRAP) transport system.</text>
</comment>
<evidence type="ECO:0000256" key="10">
    <source>
        <dbReference type="SAM" id="MobiDB-lite"/>
    </source>
</evidence>
<dbReference type="Pfam" id="PF04290">
    <property type="entry name" value="DctQ"/>
    <property type="match status" value="1"/>
</dbReference>
<evidence type="ECO:0000313" key="13">
    <source>
        <dbReference type="Proteomes" id="UP000017819"/>
    </source>
</evidence>
<dbReference type="InterPro" id="IPR007387">
    <property type="entry name" value="TRAP_DctQ"/>
</dbReference>
<evidence type="ECO:0000313" key="12">
    <source>
        <dbReference type="EMBL" id="ESR26605.1"/>
    </source>
</evidence>
<evidence type="ECO:0000256" key="1">
    <source>
        <dbReference type="ARBA" id="ARBA00004429"/>
    </source>
</evidence>
<dbReference type="AlphaFoldDB" id="V4RU34"/>
<accession>V4RU34</accession>
<feature type="region of interest" description="Disordered" evidence="10">
    <location>
        <begin position="188"/>
        <end position="220"/>
    </location>
</feature>
<comment type="subcellular location">
    <subcellularLocation>
        <location evidence="1 9">Cell inner membrane</location>
        <topology evidence="1 9">Multi-pass membrane protein</topology>
    </subcellularLocation>
</comment>
<keyword evidence="4 9" id="KW-0997">Cell inner membrane</keyword>
<dbReference type="PANTHER" id="PTHR35011">
    <property type="entry name" value="2,3-DIKETO-L-GULONATE TRAP TRANSPORTER SMALL PERMEASE PROTEIN YIAM"/>
    <property type="match status" value="1"/>
</dbReference>
<proteinExistence type="inferred from homology"/>
<dbReference type="GO" id="GO:0022857">
    <property type="term" value="F:transmembrane transporter activity"/>
    <property type="evidence" value="ECO:0007669"/>
    <property type="project" value="UniProtKB-UniRule"/>
</dbReference>
<evidence type="ECO:0000256" key="6">
    <source>
        <dbReference type="ARBA" id="ARBA00022989"/>
    </source>
</evidence>
<feature type="transmembrane region" description="Helical" evidence="9">
    <location>
        <begin position="92"/>
        <end position="114"/>
    </location>
</feature>
<name>V4RU34_9HYPH</name>
<keyword evidence="6 9" id="KW-1133">Transmembrane helix</keyword>
<feature type="transmembrane region" description="Helical" evidence="9">
    <location>
        <begin position="134"/>
        <end position="160"/>
    </location>
</feature>
<dbReference type="eggNOG" id="COG4665">
    <property type="taxonomic scope" value="Bacteria"/>
</dbReference>
<dbReference type="InterPro" id="IPR055348">
    <property type="entry name" value="DctQ"/>
</dbReference>
<keyword evidence="13" id="KW-1185">Reference proteome</keyword>
<feature type="domain" description="Tripartite ATP-independent periplasmic transporters DctQ component" evidence="11">
    <location>
        <begin position="26"/>
        <end position="159"/>
    </location>
</feature>
<keyword evidence="2 9" id="KW-0813">Transport</keyword>
<organism evidence="12 13">
    <name type="scientific">Lutibaculum baratangense AMV1</name>
    <dbReference type="NCBI Taxonomy" id="631454"/>
    <lineage>
        <taxon>Bacteria</taxon>
        <taxon>Pseudomonadati</taxon>
        <taxon>Pseudomonadota</taxon>
        <taxon>Alphaproteobacteria</taxon>
        <taxon>Hyphomicrobiales</taxon>
        <taxon>Tepidamorphaceae</taxon>
        <taxon>Lutibaculum</taxon>
    </lineage>
</organism>
<dbReference type="RefSeq" id="WP_023430972.1">
    <property type="nucleotide sequence ID" value="NZ_AWXZ01000014.1"/>
</dbReference>
<evidence type="ECO:0000256" key="4">
    <source>
        <dbReference type="ARBA" id="ARBA00022519"/>
    </source>
</evidence>
<dbReference type="PANTHER" id="PTHR35011:SF4">
    <property type="entry name" value="SLL1102 PROTEIN"/>
    <property type="match status" value="1"/>
</dbReference>
<evidence type="ECO:0000256" key="3">
    <source>
        <dbReference type="ARBA" id="ARBA00022475"/>
    </source>
</evidence>
<dbReference type="OrthoDB" id="9794346at2"/>